<comment type="caution">
    <text evidence="2">The sequence shown here is derived from an EMBL/GenBank/DDBJ whole genome shotgun (WGS) entry which is preliminary data.</text>
</comment>
<dbReference type="PANTHER" id="PTHR33116">
    <property type="entry name" value="REVERSE TRANSCRIPTASE ZINC-BINDING DOMAIN-CONTAINING PROTEIN-RELATED-RELATED"/>
    <property type="match status" value="1"/>
</dbReference>
<dbReference type="InterPro" id="IPR043502">
    <property type="entry name" value="DNA/RNA_pol_sf"/>
</dbReference>
<dbReference type="Gene3D" id="3.60.10.10">
    <property type="entry name" value="Endonuclease/exonuclease/phosphatase"/>
    <property type="match status" value="1"/>
</dbReference>
<sequence length="909" mass="103969">MEKVRKSCGLLNGIEVEAEGTRGGLCLAWKDDIDVTLRSFSKWHLDVMVKEDGNHEEWRFTGLCGSPYLRDQNVVLNLLKRLSQEGNFPWLVAGDFNEILYSFEKKEGLPRDYKRMKGVANDKWRNLFPFGSVHHLPYSTSDHCPLLINNDHASRSSRDKNFHFEVWWTMEESFESTLKELWESSAEPLLKRLKILQVGLLKWASTIKGKKGELRKRLTSELEMLMKKDSDDETLSKIIDTKIHLNMEIEKDKAYWEQRARVNWLRYGDRNTAFFHTCATARRRANSISKLILDNGQEINEEPMIQEEAKVYFENLFTSSGVANPREILKGVEESISIEVNESLLAPFREDEVKKALKGMGPIKAPGPDGFPAVFFQKYWHIVGKVVLGYYLGVLNERRDADLANTTNIVLIPKVQKPTSFVNFRLISLCTVVYKIIAKTIANRMQDVMAICIDQVQSAFVPGRLISNNILLAYEILHTFKQKRTGKKGYMAVKLDMSKAYDRVEWDFIREVMNKMGFDRKWIELIMRCVTSVSYAVTINGNRGRSFKPSRGLRQGDPLSPFLFLICSEGLSALMRTTKKEGLIRGAKASRKGPEISHLLFADDCLMFSEATKKGARMLKVLLNVYEECSGQCVNYDKSLIFYSTNTNEESKEAVLRLLGVRSSASPEKYLGLPNMVGRRKKEAFQNLVDRIVARIDNWSSRLLSQGGKEIFIKVVLQAIPTFAMSCFLFPKALCEKIESIFARFWWQKGPGKRGMHWCQWRFLCSSKEEGGLGFRRMAPFNISLLAKQGWRLLNFPHSLVARVFKAKYFPETSFLQSSLGNSGSYVWRNIWATKGSLEKGLIWKVGMGAHISISQDIWIPDYASGRLLSSFNNLQCDKVAGLICNNVREWNKELIVNTFPGDVAELIL</sequence>
<accession>A0A5B6UEK9</accession>
<dbReference type="GO" id="GO:0003964">
    <property type="term" value="F:RNA-directed DNA polymerase activity"/>
    <property type="evidence" value="ECO:0007669"/>
    <property type="project" value="UniProtKB-KW"/>
</dbReference>
<dbReference type="AlphaFoldDB" id="A0A5B6UEK9"/>
<keyword evidence="2" id="KW-0548">Nucleotidyltransferase</keyword>
<name>A0A5B6UEK9_9ROSI</name>
<reference evidence="3" key="1">
    <citation type="journal article" date="2019" name="Plant Biotechnol. J.">
        <title>Genome sequencing of the Australian wild diploid species Gossypium australe highlights disease resistance and delayed gland morphogenesis.</title>
        <authorList>
            <person name="Cai Y."/>
            <person name="Cai X."/>
            <person name="Wang Q."/>
            <person name="Wang P."/>
            <person name="Zhang Y."/>
            <person name="Cai C."/>
            <person name="Xu Y."/>
            <person name="Wang K."/>
            <person name="Zhou Z."/>
            <person name="Wang C."/>
            <person name="Geng S."/>
            <person name="Li B."/>
            <person name="Dong Q."/>
            <person name="Hou Y."/>
            <person name="Wang H."/>
            <person name="Ai P."/>
            <person name="Liu Z."/>
            <person name="Yi F."/>
            <person name="Sun M."/>
            <person name="An G."/>
            <person name="Cheng J."/>
            <person name="Zhang Y."/>
            <person name="Shi Q."/>
            <person name="Xie Y."/>
            <person name="Shi X."/>
            <person name="Chang Y."/>
            <person name="Huang F."/>
            <person name="Chen Y."/>
            <person name="Hong S."/>
            <person name="Mi L."/>
            <person name="Sun Q."/>
            <person name="Zhang L."/>
            <person name="Zhou B."/>
            <person name="Peng R."/>
            <person name="Zhang X."/>
            <person name="Liu F."/>
        </authorList>
    </citation>
    <scope>NUCLEOTIDE SEQUENCE [LARGE SCALE GENOMIC DNA]</scope>
    <source>
        <strain evidence="3">cv. PA1801</strain>
    </source>
</reference>
<dbReference type="InterPro" id="IPR000477">
    <property type="entry name" value="RT_dom"/>
</dbReference>
<dbReference type="EMBL" id="SMMG02000012">
    <property type="protein sequence ID" value="KAA3455196.1"/>
    <property type="molecule type" value="Genomic_DNA"/>
</dbReference>
<keyword evidence="3" id="KW-1185">Reference proteome</keyword>
<dbReference type="Pfam" id="PF00078">
    <property type="entry name" value="RVT_1"/>
    <property type="match status" value="1"/>
</dbReference>
<organism evidence="2 3">
    <name type="scientific">Gossypium australe</name>
    <dbReference type="NCBI Taxonomy" id="47621"/>
    <lineage>
        <taxon>Eukaryota</taxon>
        <taxon>Viridiplantae</taxon>
        <taxon>Streptophyta</taxon>
        <taxon>Embryophyta</taxon>
        <taxon>Tracheophyta</taxon>
        <taxon>Spermatophyta</taxon>
        <taxon>Magnoliopsida</taxon>
        <taxon>eudicotyledons</taxon>
        <taxon>Gunneridae</taxon>
        <taxon>Pentapetalae</taxon>
        <taxon>rosids</taxon>
        <taxon>malvids</taxon>
        <taxon>Malvales</taxon>
        <taxon>Malvaceae</taxon>
        <taxon>Malvoideae</taxon>
        <taxon>Gossypium</taxon>
    </lineage>
</organism>
<dbReference type="SUPFAM" id="SSF56219">
    <property type="entry name" value="DNase I-like"/>
    <property type="match status" value="1"/>
</dbReference>
<feature type="domain" description="Reverse transcriptase" evidence="1">
    <location>
        <begin position="393"/>
        <end position="663"/>
    </location>
</feature>
<keyword evidence="2" id="KW-0808">Transferase</keyword>
<evidence type="ECO:0000313" key="3">
    <source>
        <dbReference type="Proteomes" id="UP000325315"/>
    </source>
</evidence>
<dbReference type="SUPFAM" id="SSF56672">
    <property type="entry name" value="DNA/RNA polymerases"/>
    <property type="match status" value="1"/>
</dbReference>
<gene>
    <name evidence="2" type="ORF">EPI10_018253</name>
</gene>
<dbReference type="InterPro" id="IPR036691">
    <property type="entry name" value="Endo/exonu/phosph_ase_sf"/>
</dbReference>
<dbReference type="PROSITE" id="PS50878">
    <property type="entry name" value="RT_POL"/>
    <property type="match status" value="1"/>
</dbReference>
<keyword evidence="2" id="KW-0695">RNA-directed DNA polymerase</keyword>
<dbReference type="OrthoDB" id="1932527at2759"/>
<dbReference type="Proteomes" id="UP000325315">
    <property type="component" value="Unassembled WGS sequence"/>
</dbReference>
<evidence type="ECO:0000313" key="2">
    <source>
        <dbReference type="EMBL" id="KAA3455196.1"/>
    </source>
</evidence>
<protein>
    <submittedName>
        <fullName evidence="2">Reverse transcriptase</fullName>
    </submittedName>
</protein>
<dbReference type="PANTHER" id="PTHR33116:SF86">
    <property type="entry name" value="REVERSE TRANSCRIPTASE DOMAIN-CONTAINING PROTEIN"/>
    <property type="match status" value="1"/>
</dbReference>
<evidence type="ECO:0000259" key="1">
    <source>
        <dbReference type="PROSITE" id="PS50878"/>
    </source>
</evidence>
<proteinExistence type="predicted"/>
<dbReference type="CDD" id="cd01650">
    <property type="entry name" value="RT_nLTR_like"/>
    <property type="match status" value="1"/>
</dbReference>